<name>A0AAV2ESV4_9ROSI</name>
<dbReference type="PANTHER" id="PTHR31973:SF197">
    <property type="entry name" value="SWIM-TYPE DOMAIN-CONTAINING PROTEIN"/>
    <property type="match status" value="1"/>
</dbReference>
<proteinExistence type="predicted"/>
<reference evidence="2 3" key="1">
    <citation type="submission" date="2024-04" db="EMBL/GenBank/DDBJ databases">
        <authorList>
            <person name="Fracassetti M."/>
        </authorList>
    </citation>
    <scope>NUCLEOTIDE SEQUENCE [LARGE SCALE GENOMIC DNA]</scope>
</reference>
<dbReference type="EMBL" id="OZ034818">
    <property type="protein sequence ID" value="CAL1389040.1"/>
    <property type="molecule type" value="Genomic_DNA"/>
</dbReference>
<dbReference type="PANTHER" id="PTHR31973">
    <property type="entry name" value="POLYPROTEIN, PUTATIVE-RELATED"/>
    <property type="match status" value="1"/>
</dbReference>
<evidence type="ECO:0000256" key="1">
    <source>
        <dbReference type="SAM" id="MobiDB-lite"/>
    </source>
</evidence>
<feature type="region of interest" description="Disordered" evidence="1">
    <location>
        <begin position="260"/>
        <end position="281"/>
    </location>
</feature>
<gene>
    <name evidence="2" type="ORF">LTRI10_LOCUS29929</name>
</gene>
<evidence type="ECO:0000313" key="3">
    <source>
        <dbReference type="Proteomes" id="UP001497516"/>
    </source>
</evidence>
<sequence length="281" mass="31400">MLEGIRLYMMDRIVIKYNILIDTPNMLCPRIRKRVEKEKEVARLCVARQTLDAKCEVKMGDLGCIVDLNDKSCTYGYRQLSGLPCCHAVSTISHLMKEVDDYVHPCYHAHHVVGAYRVDIPCLDGIYAWPEVTGLPIHPPKQRVMLRRPKKKRLRGSQGGKATTKEWGCAPTIEAVNNTAIPNTRKKRVLHCSKCGSQTHNARTCPLNQGAGIQDVILNVGDRRTIEREMRVATTRVGLYVSEATGNQYVRLAGAHGHPVCGTQPTKMDIQGSHPPPTMQP</sequence>
<dbReference type="Proteomes" id="UP001497516">
    <property type="component" value="Chromosome 5"/>
</dbReference>
<evidence type="ECO:0000313" key="2">
    <source>
        <dbReference type="EMBL" id="CAL1389040.1"/>
    </source>
</evidence>
<protein>
    <submittedName>
        <fullName evidence="2">Uncharacterized protein</fullName>
    </submittedName>
</protein>
<keyword evidence="3" id="KW-1185">Reference proteome</keyword>
<dbReference type="AlphaFoldDB" id="A0AAV2ESV4"/>
<organism evidence="2 3">
    <name type="scientific">Linum trigynum</name>
    <dbReference type="NCBI Taxonomy" id="586398"/>
    <lineage>
        <taxon>Eukaryota</taxon>
        <taxon>Viridiplantae</taxon>
        <taxon>Streptophyta</taxon>
        <taxon>Embryophyta</taxon>
        <taxon>Tracheophyta</taxon>
        <taxon>Spermatophyta</taxon>
        <taxon>Magnoliopsida</taxon>
        <taxon>eudicotyledons</taxon>
        <taxon>Gunneridae</taxon>
        <taxon>Pentapetalae</taxon>
        <taxon>rosids</taxon>
        <taxon>fabids</taxon>
        <taxon>Malpighiales</taxon>
        <taxon>Linaceae</taxon>
        <taxon>Linum</taxon>
    </lineage>
</organism>
<accession>A0AAV2ESV4</accession>